<dbReference type="InterPro" id="IPR012337">
    <property type="entry name" value="RNaseH-like_sf"/>
</dbReference>
<organism evidence="2 3">
    <name type="scientific">Culter alburnus</name>
    <name type="common">Topmouth culter</name>
    <dbReference type="NCBI Taxonomy" id="194366"/>
    <lineage>
        <taxon>Eukaryota</taxon>
        <taxon>Metazoa</taxon>
        <taxon>Chordata</taxon>
        <taxon>Craniata</taxon>
        <taxon>Vertebrata</taxon>
        <taxon>Euteleostomi</taxon>
        <taxon>Actinopterygii</taxon>
        <taxon>Neopterygii</taxon>
        <taxon>Teleostei</taxon>
        <taxon>Ostariophysi</taxon>
        <taxon>Cypriniformes</taxon>
        <taxon>Xenocyprididae</taxon>
        <taxon>Xenocypridinae</taxon>
        <taxon>Culter</taxon>
    </lineage>
</organism>
<evidence type="ECO:0000256" key="1">
    <source>
        <dbReference type="SAM" id="MobiDB-lite"/>
    </source>
</evidence>
<evidence type="ECO:0000313" key="2">
    <source>
        <dbReference type="EMBL" id="KAK9974134.1"/>
    </source>
</evidence>
<gene>
    <name evidence="2" type="ORF">ABG768_022243</name>
</gene>
<evidence type="ECO:0008006" key="4">
    <source>
        <dbReference type="Google" id="ProtNLM"/>
    </source>
</evidence>
<comment type="caution">
    <text evidence="2">The sequence shown here is derived from an EMBL/GenBank/DDBJ whole genome shotgun (WGS) entry which is preliminary data.</text>
</comment>
<proteinExistence type="predicted"/>
<feature type="non-terminal residue" evidence="2">
    <location>
        <position position="171"/>
    </location>
</feature>
<name>A0AAW2ANG1_CULAL</name>
<accession>A0AAW2ANG1</accession>
<dbReference type="AlphaFoldDB" id="A0AAW2ANG1"/>
<dbReference type="SUPFAM" id="SSF53098">
    <property type="entry name" value="Ribonuclease H-like"/>
    <property type="match status" value="1"/>
</dbReference>
<sequence>MEDTGFRKIIEPIQQAIGNDFVINSLNIRDMVSSVAHVGREKLKNELKGRLLMLKIDSATCRDRSVLGINVQYTDGEKIVLRTLAIRVLTERHTAEYISSVVNDVLHEYNVELRQVYSVTSYNGANMLKAVSLLSDMQEGTPSDEENETDPFGAEMDKDELDGIQCKTPDL</sequence>
<evidence type="ECO:0000313" key="3">
    <source>
        <dbReference type="Proteomes" id="UP001479290"/>
    </source>
</evidence>
<reference evidence="2 3" key="1">
    <citation type="submission" date="2024-05" db="EMBL/GenBank/DDBJ databases">
        <title>A high-quality chromosomal-level genome assembly of Topmouth culter (Culter alburnus).</title>
        <authorList>
            <person name="Zhao H."/>
        </authorList>
    </citation>
    <scope>NUCLEOTIDE SEQUENCE [LARGE SCALE GENOMIC DNA]</scope>
    <source>
        <strain evidence="2">CATC2023</strain>
        <tissue evidence="2">Muscle</tissue>
    </source>
</reference>
<dbReference type="Proteomes" id="UP001479290">
    <property type="component" value="Unassembled WGS sequence"/>
</dbReference>
<protein>
    <recommendedName>
        <fullName evidence="4">Asp23/Gls24 family envelope stress response protein</fullName>
    </recommendedName>
</protein>
<feature type="region of interest" description="Disordered" evidence="1">
    <location>
        <begin position="137"/>
        <end position="171"/>
    </location>
</feature>
<keyword evidence="3" id="KW-1185">Reference proteome</keyword>
<dbReference type="EMBL" id="JAWDJR010000005">
    <property type="protein sequence ID" value="KAK9974134.1"/>
    <property type="molecule type" value="Genomic_DNA"/>
</dbReference>